<organism evidence="4 5">
    <name type="scientific">Littorina saxatilis</name>
    <dbReference type="NCBI Taxonomy" id="31220"/>
    <lineage>
        <taxon>Eukaryota</taxon>
        <taxon>Metazoa</taxon>
        <taxon>Spiralia</taxon>
        <taxon>Lophotrochozoa</taxon>
        <taxon>Mollusca</taxon>
        <taxon>Gastropoda</taxon>
        <taxon>Caenogastropoda</taxon>
        <taxon>Littorinimorpha</taxon>
        <taxon>Littorinoidea</taxon>
        <taxon>Littorinidae</taxon>
        <taxon>Littorina</taxon>
    </lineage>
</organism>
<dbReference type="InterPro" id="IPR036770">
    <property type="entry name" value="Ankyrin_rpt-contain_sf"/>
</dbReference>
<feature type="compositionally biased region" description="Acidic residues" evidence="2">
    <location>
        <begin position="11"/>
        <end position="26"/>
    </location>
</feature>
<protein>
    <recommendedName>
        <fullName evidence="3">SAM domain-containing protein</fullName>
    </recommendedName>
</protein>
<dbReference type="InterPro" id="IPR002110">
    <property type="entry name" value="Ankyrin_rpt"/>
</dbReference>
<feature type="repeat" description="ANK" evidence="1">
    <location>
        <begin position="96"/>
        <end position="128"/>
    </location>
</feature>
<dbReference type="PRINTS" id="PR01415">
    <property type="entry name" value="ANKYRIN"/>
</dbReference>
<keyword evidence="5" id="KW-1185">Reference proteome</keyword>
<dbReference type="PROSITE" id="PS50297">
    <property type="entry name" value="ANK_REP_REGION"/>
    <property type="match status" value="2"/>
</dbReference>
<proteinExistence type="predicted"/>
<evidence type="ECO:0000256" key="1">
    <source>
        <dbReference type="PROSITE-ProRule" id="PRU00023"/>
    </source>
</evidence>
<reference evidence="4 5" key="1">
    <citation type="submission" date="2024-02" db="EMBL/GenBank/DDBJ databases">
        <title>Chromosome-scale genome assembly of the rough periwinkle Littorina saxatilis.</title>
        <authorList>
            <person name="De Jode A."/>
            <person name="Faria R."/>
            <person name="Formenti G."/>
            <person name="Sims Y."/>
            <person name="Smith T.P."/>
            <person name="Tracey A."/>
            <person name="Wood J.M.D."/>
            <person name="Zagrodzka Z.B."/>
            <person name="Johannesson K."/>
            <person name="Butlin R.K."/>
            <person name="Leder E.H."/>
        </authorList>
    </citation>
    <scope>NUCLEOTIDE SEQUENCE [LARGE SCALE GENOMIC DNA]</scope>
    <source>
        <strain evidence="4">Snail1</strain>
        <tissue evidence="4">Muscle</tissue>
    </source>
</reference>
<accession>A0AAN9GA78</accession>
<dbReference type="SUPFAM" id="SSF48403">
    <property type="entry name" value="Ankyrin repeat"/>
    <property type="match status" value="1"/>
</dbReference>
<dbReference type="PROSITE" id="PS50105">
    <property type="entry name" value="SAM_DOMAIN"/>
    <property type="match status" value="1"/>
</dbReference>
<evidence type="ECO:0000313" key="5">
    <source>
        <dbReference type="Proteomes" id="UP001374579"/>
    </source>
</evidence>
<sequence length="501" mass="54830">MAASGKPAGFEDSDDEDGFMFGDEDYSAYSSENGGAGFPAPNHSANQSRVSFGAANRGWSSGAEHEDFRMAVKQGNLQAVEDALNHGVDVNTQFSSGWSALMYAGNSAKGDIFKLLLGRGANPNFHDKDLYTVLMATCGCTNQEGEVLVECVKLLIEKGADVNAHDRQHVTPLMYAAKEGRLEIVQLLLDSGAEIDRQDSRGWTAVSWATQRLQLGVVKLLLDSGADRNKRHSDNLTAIDLARGKEEVLWLFEGRHDASSERGAGDAGAAVKTLSEQGMADLKYGDLEVFLFGLDLGQFHSVFQAQQVDFALLLTLNEDDLINMGITQVGVRKKLLEGMAAVHKRNWESSSLVPIRIKSQVQCADAMAIVANLSKHLRYLASSVTYIKDHVKRDPHFLTTAQNGVGPKQLLLHTGDGRKNATTLQQQLTQLHSLLSKELASSHFSPPDQITGVTTRRRRLRYRRLAFFAIGASGLALLVWKRDCIAQNVNSLVATVRDRFS</sequence>
<dbReference type="Gene3D" id="1.10.150.50">
    <property type="entry name" value="Transcription Factor, Ets-1"/>
    <property type="match status" value="1"/>
</dbReference>
<dbReference type="SUPFAM" id="SSF47769">
    <property type="entry name" value="SAM/Pointed domain"/>
    <property type="match status" value="1"/>
</dbReference>
<dbReference type="PANTHER" id="PTHR24157:SF3">
    <property type="entry name" value="ANKYRIN REPEAT, SAM AND BASIC LEUCINE ZIPPER DOMAIN-CONTAINING PROTEIN 1"/>
    <property type="match status" value="1"/>
</dbReference>
<dbReference type="GO" id="GO:0071546">
    <property type="term" value="C:pi-body"/>
    <property type="evidence" value="ECO:0007669"/>
    <property type="project" value="TreeGrafter"/>
</dbReference>
<feature type="domain" description="SAM" evidence="3">
    <location>
        <begin position="282"/>
        <end position="345"/>
    </location>
</feature>
<feature type="repeat" description="ANK" evidence="1">
    <location>
        <begin position="168"/>
        <end position="200"/>
    </location>
</feature>
<feature type="region of interest" description="Disordered" evidence="2">
    <location>
        <begin position="1"/>
        <end position="47"/>
    </location>
</feature>
<evidence type="ECO:0000259" key="3">
    <source>
        <dbReference type="PROSITE" id="PS50105"/>
    </source>
</evidence>
<dbReference type="AlphaFoldDB" id="A0AAN9GA78"/>
<gene>
    <name evidence="4" type="ORF">V1264_019775</name>
</gene>
<dbReference type="InterPro" id="IPR013761">
    <property type="entry name" value="SAM/pointed_sf"/>
</dbReference>
<comment type="caution">
    <text evidence="4">The sequence shown here is derived from an EMBL/GenBank/DDBJ whole genome shotgun (WGS) entry which is preliminary data.</text>
</comment>
<dbReference type="EMBL" id="JBAMIC010000010">
    <property type="protein sequence ID" value="KAK7101388.1"/>
    <property type="molecule type" value="Genomic_DNA"/>
</dbReference>
<dbReference type="InterPro" id="IPR001660">
    <property type="entry name" value="SAM"/>
</dbReference>
<evidence type="ECO:0000313" key="4">
    <source>
        <dbReference type="EMBL" id="KAK7101388.1"/>
    </source>
</evidence>
<feature type="repeat" description="ANK" evidence="1">
    <location>
        <begin position="201"/>
        <end position="233"/>
    </location>
</feature>
<dbReference type="Proteomes" id="UP001374579">
    <property type="component" value="Unassembled WGS sequence"/>
</dbReference>
<dbReference type="Pfam" id="PF00023">
    <property type="entry name" value="Ank"/>
    <property type="match status" value="1"/>
</dbReference>
<dbReference type="PANTHER" id="PTHR24157">
    <property type="entry name" value="ANKYRIN REPEAT, SAM AND BASIC LEUCINE ZIPPER DOMAIN-CONTAINING PROTEIN 1"/>
    <property type="match status" value="1"/>
</dbReference>
<dbReference type="SMART" id="SM00248">
    <property type="entry name" value="ANK"/>
    <property type="match status" value="5"/>
</dbReference>
<keyword evidence="1" id="KW-0040">ANK repeat</keyword>
<evidence type="ECO:0000256" key="2">
    <source>
        <dbReference type="SAM" id="MobiDB-lite"/>
    </source>
</evidence>
<dbReference type="PROSITE" id="PS50088">
    <property type="entry name" value="ANK_REPEAT"/>
    <property type="match status" value="3"/>
</dbReference>
<dbReference type="Pfam" id="PF12796">
    <property type="entry name" value="Ank_2"/>
    <property type="match status" value="1"/>
</dbReference>
<name>A0AAN9GA78_9CAEN</name>
<dbReference type="Pfam" id="PF00536">
    <property type="entry name" value="SAM_1"/>
    <property type="match status" value="1"/>
</dbReference>
<dbReference type="Gene3D" id="1.25.40.20">
    <property type="entry name" value="Ankyrin repeat-containing domain"/>
    <property type="match status" value="1"/>
</dbReference>